<evidence type="ECO:0000313" key="4">
    <source>
        <dbReference type="Proteomes" id="UP000265703"/>
    </source>
</evidence>
<accession>A0A397TNH5</accession>
<name>A0A397TNH5_9GLOM</name>
<feature type="compositionally biased region" description="Basic and acidic residues" evidence="2">
    <location>
        <begin position="74"/>
        <end position="95"/>
    </location>
</feature>
<feature type="compositionally biased region" description="Low complexity" evidence="2">
    <location>
        <begin position="257"/>
        <end position="271"/>
    </location>
</feature>
<evidence type="ECO:0000256" key="2">
    <source>
        <dbReference type="SAM" id="MobiDB-lite"/>
    </source>
</evidence>
<feature type="region of interest" description="Disordered" evidence="2">
    <location>
        <begin position="1"/>
        <end position="203"/>
    </location>
</feature>
<feature type="compositionally biased region" description="Polar residues" evidence="2">
    <location>
        <begin position="183"/>
        <end position="203"/>
    </location>
</feature>
<dbReference type="Proteomes" id="UP000265703">
    <property type="component" value="Unassembled WGS sequence"/>
</dbReference>
<sequence length="662" mass="76131">MSDKDRLENLKGSQGHNSNEYTRKESSKRSKNSVLAEGSSNGSGGGNGRNEIQFQGLSTETQKLIESIKNSSNKKKDVPHVPHSMVEEILREAKLKAASRGIDTSINATKTSREESRRNNGKLAKSSSSAAATSSNSIDNNDDDLSKLDHDDKKTKHEAKQDSGSFMADEWIDDKTKSKKNNKVLQQDITKNNDVPQPNRPQSRLTRLANLIGITTGESAATSNDISDDTNSLNNADNNVNDSSKTNIEESFENVNDDNNNVKSSDSSNKYNDSKERPGVTIDTTVERSNRKEQRYIRPRMTKKRAVLRRASARLVQPSNDYQRSSKSPVKTVETTELDEINAQFEETLNQFSKRYQDSTVALAEKSHLLKKNQELYHTLASKEEEIEYLKNELWEAGNKIQNYESDLKDIIEQQQEPLTLTHEDLIRIEREMEDQEVLISGYQKENDRLVGELKNMNERLRVSDAEQEKQLNKSHELYREVEHLKELLYEKETQETVPEGTIQQIEELKKEIERLKEKEKTYEFKELALKEMDGLKKELSDLRDRESEYMIKIDDMEHQLSSAREEIEAVSQERMESLENMTEEMNMMKYTYESQIEGIKKDTLSKDGRETRFRKLQGLVFFLQRRHDASLGRILQKIAKNQVHHVLLPQNLLGKLLRNLL</sequence>
<feature type="compositionally biased region" description="Low complexity" evidence="2">
    <location>
        <begin position="122"/>
        <end position="139"/>
    </location>
</feature>
<feature type="coiled-coil region" evidence="1">
    <location>
        <begin position="499"/>
        <end position="581"/>
    </location>
</feature>
<evidence type="ECO:0000256" key="1">
    <source>
        <dbReference type="SAM" id="Coils"/>
    </source>
</evidence>
<protein>
    <submittedName>
        <fullName evidence="3">Uncharacterized protein</fullName>
    </submittedName>
</protein>
<keyword evidence="4" id="KW-1185">Reference proteome</keyword>
<gene>
    <name evidence="3" type="ORF">C1645_277191</name>
</gene>
<proteinExistence type="predicted"/>
<feature type="compositionally biased region" description="Polar residues" evidence="2">
    <location>
        <begin position="50"/>
        <end position="64"/>
    </location>
</feature>
<dbReference type="EMBL" id="QKYT01000003">
    <property type="protein sequence ID" value="RIA99518.1"/>
    <property type="molecule type" value="Genomic_DNA"/>
</dbReference>
<comment type="caution">
    <text evidence="3">The sequence shown here is derived from an EMBL/GenBank/DDBJ whole genome shotgun (WGS) entry which is preliminary data.</text>
</comment>
<evidence type="ECO:0000313" key="3">
    <source>
        <dbReference type="EMBL" id="RIA99518.1"/>
    </source>
</evidence>
<organism evidence="3 4">
    <name type="scientific">Glomus cerebriforme</name>
    <dbReference type="NCBI Taxonomy" id="658196"/>
    <lineage>
        <taxon>Eukaryota</taxon>
        <taxon>Fungi</taxon>
        <taxon>Fungi incertae sedis</taxon>
        <taxon>Mucoromycota</taxon>
        <taxon>Glomeromycotina</taxon>
        <taxon>Glomeromycetes</taxon>
        <taxon>Glomerales</taxon>
        <taxon>Glomeraceae</taxon>
        <taxon>Glomus</taxon>
    </lineage>
</organism>
<dbReference type="OrthoDB" id="2424958at2759"/>
<reference evidence="3 4" key="1">
    <citation type="submission" date="2018-06" db="EMBL/GenBank/DDBJ databases">
        <title>Comparative genomics reveals the genomic features of Rhizophagus irregularis, R. cerebriforme, R. diaphanum and Gigaspora rosea, and their symbiotic lifestyle signature.</title>
        <authorList>
            <person name="Morin E."/>
            <person name="San Clemente H."/>
            <person name="Chen E.C.H."/>
            <person name="De La Providencia I."/>
            <person name="Hainaut M."/>
            <person name="Kuo A."/>
            <person name="Kohler A."/>
            <person name="Murat C."/>
            <person name="Tang N."/>
            <person name="Roy S."/>
            <person name="Loubradou J."/>
            <person name="Henrissat B."/>
            <person name="Grigoriev I.V."/>
            <person name="Corradi N."/>
            <person name="Roux C."/>
            <person name="Martin F.M."/>
        </authorList>
    </citation>
    <scope>NUCLEOTIDE SEQUENCE [LARGE SCALE GENOMIC DNA]</scope>
    <source>
        <strain evidence="3 4">DAOM 227022</strain>
    </source>
</reference>
<feature type="compositionally biased region" description="Basic and acidic residues" evidence="2">
    <location>
        <begin position="144"/>
        <end position="161"/>
    </location>
</feature>
<feature type="coiled-coil region" evidence="1">
    <location>
        <begin position="373"/>
        <end position="460"/>
    </location>
</feature>
<feature type="compositionally biased region" description="Polar residues" evidence="2">
    <location>
        <begin position="11"/>
        <end position="20"/>
    </location>
</feature>
<feature type="compositionally biased region" description="Low complexity" evidence="2">
    <location>
        <begin position="229"/>
        <end position="244"/>
    </location>
</feature>
<keyword evidence="1" id="KW-0175">Coiled coil</keyword>
<dbReference type="AlphaFoldDB" id="A0A397TNH5"/>
<feature type="region of interest" description="Disordered" evidence="2">
    <location>
        <begin position="220"/>
        <end position="279"/>
    </location>
</feature>
<dbReference type="STRING" id="658196.A0A397TNH5"/>